<dbReference type="KEGG" id="lagg:B0E33_20785"/>
<organism evidence="7 8">
    <name type="scientific">Roseibium aggregatum</name>
    <dbReference type="NCBI Taxonomy" id="187304"/>
    <lineage>
        <taxon>Bacteria</taxon>
        <taxon>Pseudomonadati</taxon>
        <taxon>Pseudomonadota</taxon>
        <taxon>Alphaproteobacteria</taxon>
        <taxon>Hyphomicrobiales</taxon>
        <taxon>Stappiaceae</taxon>
        <taxon>Roseibium</taxon>
    </lineage>
</organism>
<dbReference type="PRINTS" id="PR00455">
    <property type="entry name" value="HTHTETR"/>
</dbReference>
<dbReference type="Pfam" id="PF00440">
    <property type="entry name" value="TetR_N"/>
    <property type="match status" value="1"/>
</dbReference>
<evidence type="ECO:0000256" key="1">
    <source>
        <dbReference type="ARBA" id="ARBA00022491"/>
    </source>
</evidence>
<evidence type="ECO:0000256" key="4">
    <source>
        <dbReference type="ARBA" id="ARBA00023163"/>
    </source>
</evidence>
<dbReference type="InterPro" id="IPR001647">
    <property type="entry name" value="HTH_TetR"/>
</dbReference>
<evidence type="ECO:0000313" key="8">
    <source>
        <dbReference type="Proteomes" id="UP000048926"/>
    </source>
</evidence>
<evidence type="ECO:0000256" key="2">
    <source>
        <dbReference type="ARBA" id="ARBA00023015"/>
    </source>
</evidence>
<evidence type="ECO:0000313" key="7">
    <source>
        <dbReference type="EMBL" id="CTQ43483.1"/>
    </source>
</evidence>
<dbReference type="Pfam" id="PF13977">
    <property type="entry name" value="TetR_C_6"/>
    <property type="match status" value="1"/>
</dbReference>
<dbReference type="GO" id="GO:0003700">
    <property type="term" value="F:DNA-binding transcription factor activity"/>
    <property type="evidence" value="ECO:0007669"/>
    <property type="project" value="TreeGrafter"/>
</dbReference>
<dbReference type="STRING" id="187304.B0E33_20785"/>
<keyword evidence="3 5" id="KW-0238">DNA-binding</keyword>
<dbReference type="PROSITE" id="PS01081">
    <property type="entry name" value="HTH_TETR_1"/>
    <property type="match status" value="1"/>
</dbReference>
<feature type="DNA-binding region" description="H-T-H motif" evidence="5">
    <location>
        <begin position="35"/>
        <end position="54"/>
    </location>
</feature>
<protein>
    <submittedName>
        <fullName evidence="7">HTH-type transcriptional repressor KstR2</fullName>
    </submittedName>
</protein>
<dbReference type="PANTHER" id="PTHR30055:SF228">
    <property type="entry name" value="TRANSCRIPTIONAL REGULATOR-RELATED"/>
    <property type="match status" value="1"/>
</dbReference>
<keyword evidence="4" id="KW-0804">Transcription</keyword>
<dbReference type="InterPro" id="IPR036271">
    <property type="entry name" value="Tet_transcr_reg_TetR-rel_C_sf"/>
</dbReference>
<keyword evidence="1" id="KW-0678">Repressor</keyword>
<dbReference type="RefSeq" id="WP_031269085.1">
    <property type="nucleotide sequence ID" value="NZ_CP045617.1"/>
</dbReference>
<gene>
    <name evidence="7" type="primary">kstR2_1</name>
    <name evidence="7" type="ORF">LAL4801_01921</name>
</gene>
<dbReference type="OrthoDB" id="9809265at2"/>
<dbReference type="InterPro" id="IPR023772">
    <property type="entry name" value="DNA-bd_HTH_TetR-type_CS"/>
</dbReference>
<feature type="domain" description="HTH tetR-type" evidence="6">
    <location>
        <begin position="12"/>
        <end position="72"/>
    </location>
</feature>
<dbReference type="InterPro" id="IPR039538">
    <property type="entry name" value="BetI_C"/>
</dbReference>
<dbReference type="GO" id="GO:0000976">
    <property type="term" value="F:transcription cis-regulatory region binding"/>
    <property type="evidence" value="ECO:0007669"/>
    <property type="project" value="TreeGrafter"/>
</dbReference>
<evidence type="ECO:0000256" key="5">
    <source>
        <dbReference type="PROSITE-ProRule" id="PRU00335"/>
    </source>
</evidence>
<dbReference type="AlphaFoldDB" id="A0A0M6Y1P5"/>
<evidence type="ECO:0000259" key="6">
    <source>
        <dbReference type="PROSITE" id="PS50977"/>
    </source>
</evidence>
<accession>A0A0M6Y1P5</accession>
<dbReference type="PANTHER" id="PTHR30055">
    <property type="entry name" value="HTH-TYPE TRANSCRIPTIONAL REGULATOR RUTR"/>
    <property type="match status" value="1"/>
</dbReference>
<name>A0A0M6Y1P5_9HYPH</name>
<keyword evidence="2" id="KW-0805">Transcription regulation</keyword>
<dbReference type="PROSITE" id="PS50977">
    <property type="entry name" value="HTH_TETR_2"/>
    <property type="match status" value="1"/>
</dbReference>
<keyword evidence="8" id="KW-1185">Reference proteome</keyword>
<dbReference type="EMBL" id="CXST01000001">
    <property type="protein sequence ID" value="CTQ43483.1"/>
    <property type="molecule type" value="Genomic_DNA"/>
</dbReference>
<reference evidence="8" key="1">
    <citation type="submission" date="2015-07" db="EMBL/GenBank/DDBJ databases">
        <authorList>
            <person name="Rodrigo-Torres Lidia"/>
            <person name="Arahal R.David."/>
        </authorList>
    </citation>
    <scope>NUCLEOTIDE SEQUENCE [LARGE SCALE GENOMIC DNA]</scope>
    <source>
        <strain evidence="8">CECT 4801</strain>
    </source>
</reference>
<dbReference type="Proteomes" id="UP000048926">
    <property type="component" value="Unassembled WGS sequence"/>
</dbReference>
<dbReference type="Gene3D" id="1.10.357.10">
    <property type="entry name" value="Tetracycline Repressor, domain 2"/>
    <property type="match status" value="1"/>
</dbReference>
<dbReference type="SUPFAM" id="SSF46689">
    <property type="entry name" value="Homeodomain-like"/>
    <property type="match status" value="1"/>
</dbReference>
<dbReference type="InterPro" id="IPR009057">
    <property type="entry name" value="Homeodomain-like_sf"/>
</dbReference>
<evidence type="ECO:0000256" key="3">
    <source>
        <dbReference type="ARBA" id="ARBA00023125"/>
    </source>
</evidence>
<proteinExistence type="predicted"/>
<sequence>MSRRPFHRASEAERRQDLIRATLDCISEFGLRGATVREIAARAGVTPGLIRHYFSSKDQMLQDAYREVMTGMTSTVAAAADGDQQSPRARLHDFIVANLTPPVANARTLSLWAAFISHVRVDPAFAEIHLESYLAFRSVLETLVAEVLAESGEPPDAKRCRELAIAINGVIDGLWIEGTLVGHLFSETPLPGVAIRSVEALLGGISLAAKPHSN</sequence>
<dbReference type="InterPro" id="IPR050109">
    <property type="entry name" value="HTH-type_TetR-like_transc_reg"/>
</dbReference>
<dbReference type="SUPFAM" id="SSF48498">
    <property type="entry name" value="Tetracyclin repressor-like, C-terminal domain"/>
    <property type="match status" value="1"/>
</dbReference>